<protein>
    <recommendedName>
        <fullName evidence="3">Group II intron maturase-specific domain-containing protein</fullName>
    </recommendedName>
</protein>
<dbReference type="EMBL" id="JAEPRJ010000001">
    <property type="protein sequence ID" value="MBK5898868.1"/>
    <property type="molecule type" value="Genomic_DNA"/>
</dbReference>
<dbReference type="RefSeq" id="WP_208430260.1">
    <property type="nucleotide sequence ID" value="NZ_JAEPRJ010000001.1"/>
</dbReference>
<comment type="caution">
    <text evidence="1">The sequence shown here is derived from an EMBL/GenBank/DDBJ whole genome shotgun (WGS) entry which is preliminary data.</text>
</comment>
<organism evidence="1 2">
    <name type="scientific">Catonella massiliensis</name>
    <dbReference type="NCBI Taxonomy" id="2799636"/>
    <lineage>
        <taxon>Bacteria</taxon>
        <taxon>Bacillati</taxon>
        <taxon>Bacillota</taxon>
        <taxon>Clostridia</taxon>
        <taxon>Lachnospirales</taxon>
        <taxon>Lachnospiraceae</taxon>
        <taxon>Catonella</taxon>
    </lineage>
</organism>
<evidence type="ECO:0000313" key="1">
    <source>
        <dbReference type="EMBL" id="MBK5898868.1"/>
    </source>
</evidence>
<name>A0ABS1J5Q9_9FIRM</name>
<sequence length="71" mass="8399">MERKKRVRTRYRNLRGMGVPKDLAWKAANSRRGYWFTTHTVAINMAMTKERLINSGFYDLATAYQSVHVNY</sequence>
<evidence type="ECO:0008006" key="3">
    <source>
        <dbReference type="Google" id="ProtNLM"/>
    </source>
</evidence>
<keyword evidence="2" id="KW-1185">Reference proteome</keyword>
<gene>
    <name evidence="1" type="ORF">JJN12_13975</name>
</gene>
<dbReference type="Proteomes" id="UP000604730">
    <property type="component" value="Unassembled WGS sequence"/>
</dbReference>
<accession>A0ABS1J5Q9</accession>
<reference evidence="1 2" key="1">
    <citation type="submission" date="2021-01" db="EMBL/GenBank/DDBJ databases">
        <title>Isolation and description of Catonella massiliensis sp. nov., a novel Catonella species, isolated from a stable periodontitis subject.</title>
        <authorList>
            <person name="Antezack A."/>
            <person name="Boxberger M."/>
            <person name="La Scola B."/>
            <person name="Monnet-Corti V."/>
        </authorList>
    </citation>
    <scope>NUCLEOTIDE SEQUENCE [LARGE SCALE GENOMIC DNA]</scope>
    <source>
        <strain evidence="1 2">Marseille-Q4567</strain>
    </source>
</reference>
<evidence type="ECO:0000313" key="2">
    <source>
        <dbReference type="Proteomes" id="UP000604730"/>
    </source>
</evidence>
<proteinExistence type="predicted"/>